<dbReference type="Proteomes" id="UP001066276">
    <property type="component" value="Chromosome 2_2"/>
</dbReference>
<accession>A0AAV7UZC0</accession>
<reference evidence="2" key="1">
    <citation type="journal article" date="2022" name="bioRxiv">
        <title>Sequencing and chromosome-scale assembly of the giantPleurodeles waltlgenome.</title>
        <authorList>
            <person name="Brown T."/>
            <person name="Elewa A."/>
            <person name="Iarovenko S."/>
            <person name="Subramanian E."/>
            <person name="Araus A.J."/>
            <person name="Petzold A."/>
            <person name="Susuki M."/>
            <person name="Suzuki K.-i.T."/>
            <person name="Hayashi T."/>
            <person name="Toyoda A."/>
            <person name="Oliveira C."/>
            <person name="Osipova E."/>
            <person name="Leigh N.D."/>
            <person name="Simon A."/>
            <person name="Yun M.H."/>
        </authorList>
    </citation>
    <scope>NUCLEOTIDE SEQUENCE</scope>
    <source>
        <strain evidence="2">20211129_DDA</strain>
        <tissue evidence="2">Liver</tissue>
    </source>
</reference>
<evidence type="ECO:0000256" key="1">
    <source>
        <dbReference type="SAM" id="MobiDB-lite"/>
    </source>
</evidence>
<proteinExistence type="predicted"/>
<evidence type="ECO:0000313" key="2">
    <source>
        <dbReference type="EMBL" id="KAJ1193694.1"/>
    </source>
</evidence>
<feature type="compositionally biased region" description="Low complexity" evidence="1">
    <location>
        <begin position="77"/>
        <end position="86"/>
    </location>
</feature>
<organism evidence="2 3">
    <name type="scientific">Pleurodeles waltl</name>
    <name type="common">Iberian ribbed newt</name>
    <dbReference type="NCBI Taxonomy" id="8319"/>
    <lineage>
        <taxon>Eukaryota</taxon>
        <taxon>Metazoa</taxon>
        <taxon>Chordata</taxon>
        <taxon>Craniata</taxon>
        <taxon>Vertebrata</taxon>
        <taxon>Euteleostomi</taxon>
        <taxon>Amphibia</taxon>
        <taxon>Batrachia</taxon>
        <taxon>Caudata</taxon>
        <taxon>Salamandroidea</taxon>
        <taxon>Salamandridae</taxon>
        <taxon>Pleurodelinae</taxon>
        <taxon>Pleurodeles</taxon>
    </lineage>
</organism>
<feature type="compositionally biased region" description="Basic and acidic residues" evidence="1">
    <location>
        <begin position="16"/>
        <end position="27"/>
    </location>
</feature>
<name>A0AAV7UZC0_PLEWA</name>
<evidence type="ECO:0000313" key="3">
    <source>
        <dbReference type="Proteomes" id="UP001066276"/>
    </source>
</evidence>
<feature type="compositionally biased region" description="Gly residues" evidence="1">
    <location>
        <begin position="1"/>
        <end position="10"/>
    </location>
</feature>
<protein>
    <submittedName>
        <fullName evidence="2">Uncharacterized protein</fullName>
    </submittedName>
</protein>
<gene>
    <name evidence="2" type="ORF">NDU88_002990</name>
</gene>
<dbReference type="AlphaFoldDB" id="A0AAV7UZC0"/>
<comment type="caution">
    <text evidence="2">The sequence shown here is derived from an EMBL/GenBank/DDBJ whole genome shotgun (WGS) entry which is preliminary data.</text>
</comment>
<sequence length="131" mass="13686">MVPDPGGGLGSCAAEKGARRGPAKERAAPAAQPGRGAVREAHLIRRGLPQALRLEHPGAPATTHKRNPGDPLRRRTAAALHTARAAESCSPGHRPRRCPSVSGASAQVLLLRSSSPRRCPQMGRRAFSLSG</sequence>
<dbReference type="EMBL" id="JANPWB010000004">
    <property type="protein sequence ID" value="KAJ1193694.1"/>
    <property type="molecule type" value="Genomic_DNA"/>
</dbReference>
<feature type="region of interest" description="Disordered" evidence="1">
    <location>
        <begin position="55"/>
        <end position="102"/>
    </location>
</feature>
<keyword evidence="3" id="KW-1185">Reference proteome</keyword>
<feature type="region of interest" description="Disordered" evidence="1">
    <location>
        <begin position="1"/>
        <end position="38"/>
    </location>
</feature>